<reference evidence="2" key="1">
    <citation type="journal article" date="2020" name="Stud. Mycol.">
        <title>101 Dothideomycetes genomes: a test case for predicting lifestyles and emergence of pathogens.</title>
        <authorList>
            <person name="Haridas S."/>
            <person name="Albert R."/>
            <person name="Binder M."/>
            <person name="Bloem J."/>
            <person name="Labutti K."/>
            <person name="Salamov A."/>
            <person name="Andreopoulos B."/>
            <person name="Baker S."/>
            <person name="Barry K."/>
            <person name="Bills G."/>
            <person name="Bluhm B."/>
            <person name="Cannon C."/>
            <person name="Castanera R."/>
            <person name="Culley D."/>
            <person name="Daum C."/>
            <person name="Ezra D."/>
            <person name="Gonzalez J."/>
            <person name="Henrissat B."/>
            <person name="Kuo A."/>
            <person name="Liang C."/>
            <person name="Lipzen A."/>
            <person name="Lutzoni F."/>
            <person name="Magnuson J."/>
            <person name="Mondo S."/>
            <person name="Nolan M."/>
            <person name="Ohm R."/>
            <person name="Pangilinan J."/>
            <person name="Park H.-J."/>
            <person name="Ramirez L."/>
            <person name="Alfaro M."/>
            <person name="Sun H."/>
            <person name="Tritt A."/>
            <person name="Yoshinaga Y."/>
            <person name="Zwiers L.-H."/>
            <person name="Turgeon B."/>
            <person name="Goodwin S."/>
            <person name="Spatafora J."/>
            <person name="Crous P."/>
            <person name="Grigoriev I."/>
        </authorList>
    </citation>
    <scope>NUCLEOTIDE SEQUENCE</scope>
    <source>
        <strain evidence="2">CBS 260.36</strain>
    </source>
</reference>
<dbReference type="Proteomes" id="UP000799439">
    <property type="component" value="Unassembled WGS sequence"/>
</dbReference>
<dbReference type="EMBL" id="ML996088">
    <property type="protein sequence ID" value="KAF2151226.1"/>
    <property type="molecule type" value="Genomic_DNA"/>
</dbReference>
<dbReference type="InterPro" id="IPR050982">
    <property type="entry name" value="Auxin_biosynth/cation_transpt"/>
</dbReference>
<protein>
    <submittedName>
        <fullName evidence="2">FAD/NAD(P)-binding domain-containing protein</fullName>
    </submittedName>
</protein>
<dbReference type="OrthoDB" id="74360at2759"/>
<keyword evidence="3" id="KW-1185">Reference proteome</keyword>
<name>A0A9P4MKY7_9PEZI</name>
<dbReference type="InterPro" id="IPR036188">
    <property type="entry name" value="FAD/NAD-bd_sf"/>
</dbReference>
<dbReference type="PANTHER" id="PTHR43539:SF68">
    <property type="entry name" value="FLAVIN-BINDING MONOOXYGENASE-LIKE PROTEIN (AFU_ORTHOLOGUE AFUA_4G09220)"/>
    <property type="match status" value="1"/>
</dbReference>
<comment type="caution">
    <text evidence="2">The sequence shown here is derived from an EMBL/GenBank/DDBJ whole genome shotgun (WGS) entry which is preliminary data.</text>
</comment>
<dbReference type="PRINTS" id="PR00469">
    <property type="entry name" value="PNDRDTASEII"/>
</dbReference>
<dbReference type="Pfam" id="PF13738">
    <property type="entry name" value="Pyr_redox_3"/>
    <property type="match status" value="1"/>
</dbReference>
<sequence length="589" mass="64762">MTVAAPFVREPAVDSKYLKGSLPEQPLDNHVDFQAVAVKCVASLDHLQSKHLTDDAFWKDNICMTGTFRTIYSSEAIVTAWTELTAKRSPRNFSITANTSHPVSLGPGIAWITCSFTFDIKEVPSCKCSGILSIVPDGQGSYKIWCISTVLEELHGFSNPDIPPQPQDRPFGDRLDCLIVGGGAAGLGAGARLQSLGLSYVIVDKNTNIGDSWAQRYDSAKLHLSKSFSELPYHREFSEKPYFLTKDDLAEGYQNFADRWQLNVWMSTSLDSAEWHAEEKDWLVHYNRHGEPGTIKAKHLVMATGGGVDVPTMPNLPGRDRFSGIVVHSSQYKNPNAFKGKKGIVVGCANTGFDIAGDMVDASLASITMIQRGKTAVYPASDINSLLDIFYNDQADLAIADRIVFGGPYPVGRQMFMANATAKQTEDPGRYDGLRASGFNFFEDKDLLRCPLERLGGHYLDMGNTKLVAEGKVKIKTGFEPVEYTSNGLRLANGDEVEADLIVFATGFRSSMRQSTAELVGQEVADRLQDFWGLDAEGELRGLAKPIGHPAIWYLGGGTVTARFHSRFLALQIQAAIEGMPFEPYTRKF</sequence>
<evidence type="ECO:0000313" key="2">
    <source>
        <dbReference type="EMBL" id="KAF2151226.1"/>
    </source>
</evidence>
<evidence type="ECO:0000313" key="3">
    <source>
        <dbReference type="Proteomes" id="UP000799439"/>
    </source>
</evidence>
<keyword evidence="1" id="KW-0560">Oxidoreductase</keyword>
<dbReference type="SUPFAM" id="SSF51905">
    <property type="entry name" value="FAD/NAD(P)-binding domain"/>
    <property type="match status" value="2"/>
</dbReference>
<accession>A0A9P4MKY7</accession>
<dbReference type="GO" id="GO:0050660">
    <property type="term" value="F:flavin adenine dinucleotide binding"/>
    <property type="evidence" value="ECO:0007669"/>
    <property type="project" value="TreeGrafter"/>
</dbReference>
<dbReference type="AlphaFoldDB" id="A0A9P4MKY7"/>
<evidence type="ECO:0000256" key="1">
    <source>
        <dbReference type="ARBA" id="ARBA00023002"/>
    </source>
</evidence>
<proteinExistence type="predicted"/>
<organism evidence="2 3">
    <name type="scientific">Myriangium duriaei CBS 260.36</name>
    <dbReference type="NCBI Taxonomy" id="1168546"/>
    <lineage>
        <taxon>Eukaryota</taxon>
        <taxon>Fungi</taxon>
        <taxon>Dikarya</taxon>
        <taxon>Ascomycota</taxon>
        <taxon>Pezizomycotina</taxon>
        <taxon>Dothideomycetes</taxon>
        <taxon>Dothideomycetidae</taxon>
        <taxon>Myriangiales</taxon>
        <taxon>Myriangiaceae</taxon>
        <taxon>Myriangium</taxon>
    </lineage>
</organism>
<dbReference type="PANTHER" id="PTHR43539">
    <property type="entry name" value="FLAVIN-BINDING MONOOXYGENASE-LIKE PROTEIN (AFU_ORTHOLOGUE AFUA_4G09220)"/>
    <property type="match status" value="1"/>
</dbReference>
<gene>
    <name evidence="2" type="ORF">K461DRAFT_169689</name>
</gene>
<dbReference type="Gene3D" id="3.50.50.60">
    <property type="entry name" value="FAD/NAD(P)-binding domain"/>
    <property type="match status" value="1"/>
</dbReference>
<dbReference type="GO" id="GO:0004497">
    <property type="term" value="F:monooxygenase activity"/>
    <property type="evidence" value="ECO:0007669"/>
    <property type="project" value="TreeGrafter"/>
</dbReference>